<sequence>MPLVFVLAQGALAVLARAEQPRGNNAEAVKVTYVTEADRLNVASGGGSFPPASLCLLQIEGPSTTGTPDQAGVTLVVEPQHEKLGWWARKFGKAAETPAPAAVRNLVIPTSELQTLLSTLETERFYVRSKPLTTDVFIAVESSGKRFAKDFYSLPQLDALVLRTLREGEVPPTIASSTIAQVPAQGYPTTVEFLPSSANQCRRLPPVSEALLR</sequence>
<dbReference type="AlphaFoldDB" id="A0A5C5VVE7"/>
<gene>
    <name evidence="1" type="ORF">Pla111_28800</name>
</gene>
<dbReference type="EMBL" id="SJPH01000007">
    <property type="protein sequence ID" value="TWT42574.1"/>
    <property type="molecule type" value="Genomic_DNA"/>
</dbReference>
<comment type="caution">
    <text evidence="1">The sequence shown here is derived from an EMBL/GenBank/DDBJ whole genome shotgun (WGS) entry which is preliminary data.</text>
</comment>
<proteinExistence type="predicted"/>
<dbReference type="RefSeq" id="WP_231931054.1">
    <property type="nucleotide sequence ID" value="NZ_SJPH01000007.1"/>
</dbReference>
<keyword evidence="2" id="KW-1185">Reference proteome</keyword>
<protein>
    <submittedName>
        <fullName evidence="1">Uncharacterized protein</fullName>
    </submittedName>
</protein>
<organism evidence="1 2">
    <name type="scientific">Botrimarina hoheduenensis</name>
    <dbReference type="NCBI Taxonomy" id="2528000"/>
    <lineage>
        <taxon>Bacteria</taxon>
        <taxon>Pseudomonadati</taxon>
        <taxon>Planctomycetota</taxon>
        <taxon>Planctomycetia</taxon>
        <taxon>Pirellulales</taxon>
        <taxon>Lacipirellulaceae</taxon>
        <taxon>Botrimarina</taxon>
    </lineage>
</organism>
<reference evidence="1 2" key="1">
    <citation type="submission" date="2019-02" db="EMBL/GenBank/DDBJ databases">
        <title>Deep-cultivation of Planctomycetes and their phenomic and genomic characterization uncovers novel biology.</title>
        <authorList>
            <person name="Wiegand S."/>
            <person name="Jogler M."/>
            <person name="Boedeker C."/>
            <person name="Pinto D."/>
            <person name="Vollmers J."/>
            <person name="Rivas-Marin E."/>
            <person name="Kohn T."/>
            <person name="Peeters S.H."/>
            <person name="Heuer A."/>
            <person name="Rast P."/>
            <person name="Oberbeckmann S."/>
            <person name="Bunk B."/>
            <person name="Jeske O."/>
            <person name="Meyerdierks A."/>
            <person name="Storesund J.E."/>
            <person name="Kallscheuer N."/>
            <person name="Luecker S."/>
            <person name="Lage O.M."/>
            <person name="Pohl T."/>
            <person name="Merkel B.J."/>
            <person name="Hornburger P."/>
            <person name="Mueller R.-W."/>
            <person name="Bruemmer F."/>
            <person name="Labrenz M."/>
            <person name="Spormann A.M."/>
            <person name="Op Den Camp H."/>
            <person name="Overmann J."/>
            <person name="Amann R."/>
            <person name="Jetten M.S.M."/>
            <person name="Mascher T."/>
            <person name="Medema M.H."/>
            <person name="Devos D.P."/>
            <person name="Kaster A.-K."/>
            <person name="Ovreas L."/>
            <person name="Rohde M."/>
            <person name="Galperin M.Y."/>
            <person name="Jogler C."/>
        </authorList>
    </citation>
    <scope>NUCLEOTIDE SEQUENCE [LARGE SCALE GENOMIC DNA]</scope>
    <source>
        <strain evidence="1 2">Pla111</strain>
    </source>
</reference>
<name>A0A5C5VVE7_9BACT</name>
<dbReference type="Proteomes" id="UP000318995">
    <property type="component" value="Unassembled WGS sequence"/>
</dbReference>
<evidence type="ECO:0000313" key="2">
    <source>
        <dbReference type="Proteomes" id="UP000318995"/>
    </source>
</evidence>
<evidence type="ECO:0000313" key="1">
    <source>
        <dbReference type="EMBL" id="TWT42574.1"/>
    </source>
</evidence>
<accession>A0A5C5VVE7</accession>